<dbReference type="Proteomes" id="UP000230423">
    <property type="component" value="Unassembled WGS sequence"/>
</dbReference>
<name>A0A2G9US13_TELCI</name>
<dbReference type="Pfam" id="PF00069">
    <property type="entry name" value="Pkinase"/>
    <property type="match status" value="1"/>
</dbReference>
<dbReference type="OrthoDB" id="347657at2759"/>
<dbReference type="InterPro" id="IPR000719">
    <property type="entry name" value="Prot_kinase_dom"/>
</dbReference>
<keyword evidence="1" id="KW-0723">Serine/threonine-protein kinase</keyword>
<evidence type="ECO:0000256" key="5">
    <source>
        <dbReference type="ARBA" id="ARBA00022840"/>
    </source>
</evidence>
<dbReference type="PANTHER" id="PTHR24353:SF37">
    <property type="entry name" value="CAMP-DEPENDENT PROTEIN KINASE CATALYTIC SUBUNIT PRKX"/>
    <property type="match status" value="1"/>
</dbReference>
<keyword evidence="2" id="KW-0808">Transferase</keyword>
<keyword evidence="4" id="KW-0418">Kinase</keyword>
<gene>
    <name evidence="7" type="ORF">TELCIR_05785</name>
</gene>
<keyword evidence="3" id="KW-0547">Nucleotide-binding</keyword>
<sequence length="167" mass="19007">MRRTSFVGTAQYVSPEVLEGEPVSPATDLWAFGVVIYQFLTGKHAFHDESEYLMYKRIQKLLYTYPVDFPNIVKDLIDRLLVIKPENRLGAEKTGGPEAIRSHKFFDGVDWNDLINSEPPPLPLKMDLSNSWKMASVSASAKRCNKRIRLRKGRVSVRVQGRVDEPG</sequence>
<dbReference type="GO" id="GO:0005524">
    <property type="term" value="F:ATP binding"/>
    <property type="evidence" value="ECO:0007669"/>
    <property type="project" value="UniProtKB-KW"/>
</dbReference>
<protein>
    <recommendedName>
        <fullName evidence="6">Protein kinase domain-containing protein</fullName>
    </recommendedName>
</protein>
<dbReference type="InterPro" id="IPR011009">
    <property type="entry name" value="Kinase-like_dom_sf"/>
</dbReference>
<dbReference type="GO" id="GO:0004691">
    <property type="term" value="F:cAMP-dependent protein kinase activity"/>
    <property type="evidence" value="ECO:0007669"/>
    <property type="project" value="TreeGrafter"/>
</dbReference>
<evidence type="ECO:0000259" key="6">
    <source>
        <dbReference type="PROSITE" id="PS50011"/>
    </source>
</evidence>
<dbReference type="PANTHER" id="PTHR24353">
    <property type="entry name" value="CYCLIC NUCLEOTIDE-DEPENDENT PROTEIN KINASE"/>
    <property type="match status" value="1"/>
</dbReference>
<keyword evidence="5" id="KW-0067">ATP-binding</keyword>
<dbReference type="Gene3D" id="1.10.510.10">
    <property type="entry name" value="Transferase(Phosphotransferase) domain 1"/>
    <property type="match status" value="1"/>
</dbReference>
<feature type="domain" description="Protein kinase" evidence="6">
    <location>
        <begin position="1"/>
        <end position="106"/>
    </location>
</feature>
<dbReference type="GO" id="GO:0005952">
    <property type="term" value="C:cAMP-dependent protein kinase complex"/>
    <property type="evidence" value="ECO:0007669"/>
    <property type="project" value="TreeGrafter"/>
</dbReference>
<proteinExistence type="predicted"/>
<dbReference type="EMBL" id="KZ345716">
    <property type="protein sequence ID" value="PIO72290.1"/>
    <property type="molecule type" value="Genomic_DNA"/>
</dbReference>
<evidence type="ECO:0000256" key="2">
    <source>
        <dbReference type="ARBA" id="ARBA00022679"/>
    </source>
</evidence>
<dbReference type="SUPFAM" id="SSF56112">
    <property type="entry name" value="Protein kinase-like (PK-like)"/>
    <property type="match status" value="1"/>
</dbReference>
<evidence type="ECO:0000313" key="8">
    <source>
        <dbReference type="Proteomes" id="UP000230423"/>
    </source>
</evidence>
<accession>A0A2G9US13</accession>
<evidence type="ECO:0000256" key="3">
    <source>
        <dbReference type="ARBA" id="ARBA00022741"/>
    </source>
</evidence>
<reference evidence="7 8" key="1">
    <citation type="submission" date="2015-09" db="EMBL/GenBank/DDBJ databases">
        <title>Draft genome of the parasitic nematode Teladorsagia circumcincta isolate WARC Sus (inbred).</title>
        <authorList>
            <person name="Mitreva M."/>
        </authorList>
    </citation>
    <scope>NUCLEOTIDE SEQUENCE [LARGE SCALE GENOMIC DNA]</scope>
    <source>
        <strain evidence="7 8">S</strain>
    </source>
</reference>
<organism evidence="7 8">
    <name type="scientific">Teladorsagia circumcincta</name>
    <name type="common">Brown stomach worm</name>
    <name type="synonym">Ostertagia circumcincta</name>
    <dbReference type="NCBI Taxonomy" id="45464"/>
    <lineage>
        <taxon>Eukaryota</taxon>
        <taxon>Metazoa</taxon>
        <taxon>Ecdysozoa</taxon>
        <taxon>Nematoda</taxon>
        <taxon>Chromadorea</taxon>
        <taxon>Rhabditida</taxon>
        <taxon>Rhabditina</taxon>
        <taxon>Rhabditomorpha</taxon>
        <taxon>Strongyloidea</taxon>
        <taxon>Trichostrongylidae</taxon>
        <taxon>Teladorsagia</taxon>
    </lineage>
</organism>
<dbReference type="AlphaFoldDB" id="A0A2G9US13"/>
<evidence type="ECO:0000313" key="7">
    <source>
        <dbReference type="EMBL" id="PIO72290.1"/>
    </source>
</evidence>
<dbReference type="PROSITE" id="PS50011">
    <property type="entry name" value="PROTEIN_KINASE_DOM"/>
    <property type="match status" value="1"/>
</dbReference>
<evidence type="ECO:0000256" key="1">
    <source>
        <dbReference type="ARBA" id="ARBA00022527"/>
    </source>
</evidence>
<evidence type="ECO:0000256" key="4">
    <source>
        <dbReference type="ARBA" id="ARBA00022777"/>
    </source>
</evidence>
<keyword evidence="8" id="KW-1185">Reference proteome</keyword>